<reference evidence="11" key="1">
    <citation type="submission" date="2025-08" db="UniProtKB">
        <authorList>
            <consortium name="RefSeq"/>
        </authorList>
    </citation>
    <scope>IDENTIFICATION</scope>
    <source>
        <tissue evidence="11">Blood</tissue>
    </source>
</reference>
<dbReference type="InterPro" id="IPR034922">
    <property type="entry name" value="REX1-like_exo"/>
</dbReference>
<keyword evidence="4 11" id="KW-0269">Exonuclease</keyword>
<dbReference type="CTD" id="81691"/>
<evidence type="ECO:0000256" key="7">
    <source>
        <dbReference type="PROSITE-ProRule" id="PRU00176"/>
    </source>
</evidence>
<keyword evidence="2" id="KW-0677">Repeat</keyword>
<dbReference type="GO" id="GO:0005634">
    <property type="term" value="C:nucleus"/>
    <property type="evidence" value="ECO:0007669"/>
    <property type="project" value="TreeGrafter"/>
</dbReference>
<dbReference type="PANTHER" id="PTHR12801:SF82">
    <property type="entry name" value="RNA EXONUCLEASE 5"/>
    <property type="match status" value="1"/>
</dbReference>
<dbReference type="GO" id="GO:0004527">
    <property type="term" value="F:exonuclease activity"/>
    <property type="evidence" value="ECO:0007669"/>
    <property type="project" value="UniProtKB-KW"/>
</dbReference>
<dbReference type="FunFam" id="3.30.70.330:FF:000358">
    <property type="entry name" value="RNA exonuclease 5 isoform X1"/>
    <property type="match status" value="1"/>
</dbReference>
<dbReference type="AlphaFoldDB" id="A0A6J1Y279"/>
<dbReference type="InterPro" id="IPR047021">
    <property type="entry name" value="REXO1/3/4-like"/>
</dbReference>
<keyword evidence="1" id="KW-0540">Nuclease</keyword>
<dbReference type="InterPro" id="IPR013520">
    <property type="entry name" value="Ribonucl_H"/>
</dbReference>
<keyword evidence="3" id="KW-0378">Hydrolase</keyword>
<dbReference type="CDD" id="cd06145">
    <property type="entry name" value="REX1_like"/>
    <property type="match status" value="1"/>
</dbReference>
<organism evidence="10 11">
    <name type="scientific">Acinonyx jubatus</name>
    <name type="common">Cheetah</name>
    <dbReference type="NCBI Taxonomy" id="32536"/>
    <lineage>
        <taxon>Eukaryota</taxon>
        <taxon>Metazoa</taxon>
        <taxon>Chordata</taxon>
        <taxon>Craniata</taxon>
        <taxon>Vertebrata</taxon>
        <taxon>Euteleostomi</taxon>
        <taxon>Mammalia</taxon>
        <taxon>Eutheria</taxon>
        <taxon>Laurasiatheria</taxon>
        <taxon>Carnivora</taxon>
        <taxon>Feliformia</taxon>
        <taxon>Felidae</taxon>
        <taxon>Felinae</taxon>
        <taxon>Acinonyx</taxon>
    </lineage>
</organism>
<evidence type="ECO:0000256" key="2">
    <source>
        <dbReference type="ARBA" id="ARBA00022737"/>
    </source>
</evidence>
<evidence type="ECO:0000256" key="8">
    <source>
        <dbReference type="SAM" id="MobiDB-lite"/>
    </source>
</evidence>
<evidence type="ECO:0000256" key="5">
    <source>
        <dbReference type="ARBA" id="ARBA00022884"/>
    </source>
</evidence>
<dbReference type="GO" id="GO:0003723">
    <property type="term" value="F:RNA binding"/>
    <property type="evidence" value="ECO:0007669"/>
    <property type="project" value="UniProtKB-UniRule"/>
</dbReference>
<sequence>MEPQRERAGRHLKKGRKRRRGPNMLVGAAEAMRARWELEESQPEAKKARLSTILFAENCEVTHEQLCELLKYAVLGNSNVSKPSWCQLFHQNQLNNVVVFVLQGMSQLHFYRFYMEFGVLRKAFTHKFRLPPPSSNFLADIIGLQKKQTTGDLSKMVEGSLPSTSSKVSISLQNAPIIQKYGSKKVGLTRCLLTKEEMKTFHFPLQGFPDCENFVPTKCHGSITDNSPLFGLDCEMCLTSKGRELTRISLVAEGGCCVMDELVKPDNKVLDYLTSFSGITKKILNPVTTKLKDVQRQLKALLPPDAVLVGHSLGLDLRALKMIHPYVIDTSLLYVREQGRRFKLKFLAKAILGKDIQCPDRLGHDATEDARTTLELARYFLKYGPRKIAELNLEALASHQELLAAGQGPRNTAEVVQQSNTSVLECLDLMGQKLLFLTREAETSELSSSRNCQTIKCLTNKEMRSKWTEMSTVYAGPFSKNCNLRAVKRLFKSFGPVRSMSLVLETHQPHLCIQYEVLEAAQLAIESLDGILVESTCIKVQRPVTELTLDSSTLVKELEQDSENRGTIYLSGVNQTFKEHLLQQSNIFLGLEAVILPKDLKSGKQKKYCFLKFKTFGSAQRALNILKGKDWKLKGRHALTPRHLHAWLRGIPPESRRTPGVRVIPPPSEQQALQVLKVDHPKIAAWRWGRKIGKLYHSLSPGTLCLILLPGTKSTHGSFSGLGLMGIKDEEESTTPKICS</sequence>
<evidence type="ECO:0000313" key="11">
    <source>
        <dbReference type="RefSeq" id="XP_026898878.1"/>
    </source>
</evidence>
<dbReference type="FunFam" id="3.30.420.10:FF:000055">
    <property type="entry name" value="RNA exonuclease 5 isoform X1"/>
    <property type="match status" value="1"/>
</dbReference>
<dbReference type="InterPro" id="IPR012677">
    <property type="entry name" value="Nucleotide-bd_a/b_plait_sf"/>
</dbReference>
<dbReference type="SMART" id="SM00479">
    <property type="entry name" value="EXOIII"/>
    <property type="match status" value="1"/>
</dbReference>
<dbReference type="Pfam" id="PF00929">
    <property type="entry name" value="RNase_T"/>
    <property type="match status" value="1"/>
</dbReference>
<dbReference type="SUPFAM" id="SSF53098">
    <property type="entry name" value="Ribonuclease H-like"/>
    <property type="match status" value="1"/>
</dbReference>
<dbReference type="FunFam" id="3.30.70.330:FF:000528">
    <property type="entry name" value="RNA exonuclease 5"/>
    <property type="match status" value="1"/>
</dbReference>
<dbReference type="PROSITE" id="PS50102">
    <property type="entry name" value="RRM"/>
    <property type="match status" value="2"/>
</dbReference>
<evidence type="ECO:0000259" key="9">
    <source>
        <dbReference type="PROSITE" id="PS50102"/>
    </source>
</evidence>
<dbReference type="Pfam" id="PF00076">
    <property type="entry name" value="RRM_1"/>
    <property type="match status" value="1"/>
</dbReference>
<feature type="compositionally biased region" description="Basic residues" evidence="8">
    <location>
        <begin position="10"/>
        <end position="21"/>
    </location>
</feature>
<dbReference type="InterPro" id="IPR036397">
    <property type="entry name" value="RNaseH_sf"/>
</dbReference>
<proteinExistence type="predicted"/>
<dbReference type="SUPFAM" id="SSF54928">
    <property type="entry name" value="RNA-binding domain, RBD"/>
    <property type="match status" value="1"/>
</dbReference>
<dbReference type="InterPro" id="IPR000504">
    <property type="entry name" value="RRM_dom"/>
</dbReference>
<evidence type="ECO:0000256" key="3">
    <source>
        <dbReference type="ARBA" id="ARBA00022801"/>
    </source>
</evidence>
<dbReference type="InterPro" id="IPR035979">
    <property type="entry name" value="RBD_domain_sf"/>
</dbReference>
<dbReference type="Gene3D" id="3.30.70.330">
    <property type="match status" value="2"/>
</dbReference>
<gene>
    <name evidence="11" type="primary">REXO5</name>
</gene>
<dbReference type="PANTHER" id="PTHR12801">
    <property type="entry name" value="RNA EXONUCLEASE REXO1 / RECO3 FAMILY MEMBER-RELATED"/>
    <property type="match status" value="1"/>
</dbReference>
<evidence type="ECO:0000256" key="1">
    <source>
        <dbReference type="ARBA" id="ARBA00022722"/>
    </source>
</evidence>
<accession>A0A6J1Y279</accession>
<feature type="region of interest" description="Disordered" evidence="8">
    <location>
        <begin position="1"/>
        <end position="22"/>
    </location>
</feature>
<protein>
    <recommendedName>
        <fullName evidence="6">RNA exonuclease 5</fullName>
    </recommendedName>
</protein>
<feature type="domain" description="RRM" evidence="9">
    <location>
        <begin position="471"/>
        <end position="545"/>
    </location>
</feature>
<dbReference type="SMART" id="SM00360">
    <property type="entry name" value="RRM"/>
    <property type="match status" value="2"/>
</dbReference>
<dbReference type="Gene3D" id="3.30.420.10">
    <property type="entry name" value="Ribonuclease H-like superfamily/Ribonuclease H"/>
    <property type="match status" value="1"/>
</dbReference>
<evidence type="ECO:0000313" key="10">
    <source>
        <dbReference type="Proteomes" id="UP001652583"/>
    </source>
</evidence>
<keyword evidence="10" id="KW-1185">Reference proteome</keyword>
<evidence type="ECO:0000256" key="4">
    <source>
        <dbReference type="ARBA" id="ARBA00022839"/>
    </source>
</evidence>
<dbReference type="RefSeq" id="XP_026898878.1">
    <property type="nucleotide sequence ID" value="XM_027043077.2"/>
</dbReference>
<evidence type="ECO:0000256" key="6">
    <source>
        <dbReference type="ARBA" id="ARBA00072618"/>
    </source>
</evidence>
<feature type="domain" description="RRM" evidence="9">
    <location>
        <begin position="566"/>
        <end position="636"/>
    </location>
</feature>
<dbReference type="InterPro" id="IPR012337">
    <property type="entry name" value="RNaseH-like_sf"/>
</dbReference>
<keyword evidence="5 7" id="KW-0694">RNA-binding</keyword>
<dbReference type="Proteomes" id="UP001652583">
    <property type="component" value="Chromosome E3"/>
</dbReference>
<dbReference type="GeneID" id="106970520"/>
<name>A0A6J1Y279_ACIJB</name>